<dbReference type="RefSeq" id="WP_039683270.1">
    <property type="nucleotide sequence ID" value="NZ_CP010028.1"/>
</dbReference>
<dbReference type="STRING" id="1182571.QR90_06720"/>
<name>A0A0A7KFD7_9DEIO</name>
<dbReference type="EMBL" id="CP010028">
    <property type="protein sequence ID" value="AIZ44862.1"/>
    <property type="molecule type" value="Genomic_DNA"/>
</dbReference>
<reference evidence="2" key="1">
    <citation type="submission" date="2014-11" db="EMBL/GenBank/DDBJ databases">
        <title>Hymenobacter sp. DG25B genome submission.</title>
        <authorList>
            <person name="Jung H.-Y."/>
            <person name="Kim M.K."/>
            <person name="Srinivasan S."/>
            <person name="Lim S."/>
        </authorList>
    </citation>
    <scope>NUCLEOTIDE SEQUENCE [LARGE SCALE GENOMIC DNA]</scope>
    <source>
        <strain evidence="2">DY59</strain>
    </source>
</reference>
<protein>
    <submittedName>
        <fullName evidence="1">Uncharacterized protein</fullName>
    </submittedName>
</protein>
<dbReference type="Proteomes" id="UP000030634">
    <property type="component" value="Chromosome"/>
</dbReference>
<evidence type="ECO:0000313" key="2">
    <source>
        <dbReference type="Proteomes" id="UP000030634"/>
    </source>
</evidence>
<dbReference type="KEGG" id="dsw:QR90_06720"/>
<sequence>MKNLKHQADRKGGVILPLTVAAGTLSGQVVTLGAAGLFGIATTDRVTPEQATSGLHPQGYKSGQAGVLLPGIGLTIDVLPLTGIADYAKVYVAAGVYSATNTGTFVGWRINATTLAVRNNA</sequence>
<organism evidence="1 2">
    <name type="scientific">Deinococcus radiopugnans</name>
    <dbReference type="NCBI Taxonomy" id="57497"/>
    <lineage>
        <taxon>Bacteria</taxon>
        <taxon>Thermotogati</taxon>
        <taxon>Deinococcota</taxon>
        <taxon>Deinococci</taxon>
        <taxon>Deinococcales</taxon>
        <taxon>Deinococcaceae</taxon>
        <taxon>Deinococcus</taxon>
    </lineage>
</organism>
<dbReference type="AlphaFoldDB" id="A0A0A7KFD7"/>
<accession>A0A0A7KFD7</accession>
<evidence type="ECO:0000313" key="1">
    <source>
        <dbReference type="EMBL" id="AIZ44862.1"/>
    </source>
</evidence>
<dbReference type="HOGENOM" id="CLU_2034241_0_0_0"/>
<gene>
    <name evidence="1" type="ORF">QR90_06720</name>
</gene>
<proteinExistence type="predicted"/>